<organism evidence="1 2">
    <name type="scientific">Thalassospira xiamenensis</name>
    <dbReference type="NCBI Taxonomy" id="220697"/>
    <lineage>
        <taxon>Bacteria</taxon>
        <taxon>Pseudomonadati</taxon>
        <taxon>Pseudomonadota</taxon>
        <taxon>Alphaproteobacteria</taxon>
        <taxon>Rhodospirillales</taxon>
        <taxon>Thalassospiraceae</taxon>
        <taxon>Thalassospira</taxon>
    </lineage>
</organism>
<proteinExistence type="predicted"/>
<dbReference type="RefSeq" id="WP_097052258.1">
    <property type="nucleotide sequence ID" value="NZ_OBMM01000003.1"/>
</dbReference>
<sequence length="136" mass="14984">MKTIDVRDYEAQSLYDGLRTFVVLGVDASILFFWGEGNKIPWRNLKQQLDFMLPGGFHCSIDNISLDSPEVVLNLQRGEDGDASLFVKELLDRNLILSTAPVTAHYGNGDMEYLGQAGSILRNAVNPETAGMSFAA</sequence>
<accession>A0A285TI50</accession>
<protein>
    <submittedName>
        <fullName evidence="1">Uncharacterized protein</fullName>
    </submittedName>
</protein>
<evidence type="ECO:0000313" key="2">
    <source>
        <dbReference type="Proteomes" id="UP000219068"/>
    </source>
</evidence>
<evidence type="ECO:0000313" key="1">
    <source>
        <dbReference type="EMBL" id="SOC21749.1"/>
    </source>
</evidence>
<reference evidence="1 2" key="1">
    <citation type="submission" date="2017-08" db="EMBL/GenBank/DDBJ databases">
        <authorList>
            <person name="de Groot N.N."/>
        </authorList>
    </citation>
    <scope>NUCLEOTIDE SEQUENCE [LARGE SCALE GENOMIC DNA]</scope>
    <source>
        <strain evidence="1 2">USBA 78</strain>
    </source>
</reference>
<gene>
    <name evidence="1" type="ORF">SAMN05428964_103478</name>
</gene>
<dbReference type="Proteomes" id="UP000219068">
    <property type="component" value="Unassembled WGS sequence"/>
</dbReference>
<name>A0A285TI50_9PROT</name>
<dbReference type="EMBL" id="OBMM01000003">
    <property type="protein sequence ID" value="SOC21749.1"/>
    <property type="molecule type" value="Genomic_DNA"/>
</dbReference>
<dbReference type="AlphaFoldDB" id="A0A285TI50"/>